<comment type="caution">
    <text evidence="12">The sequence shown here is derived from an EMBL/GenBank/DDBJ whole genome shotgun (WGS) entry which is preliminary data.</text>
</comment>
<protein>
    <submittedName>
        <fullName evidence="12">Cation:proton antiporter</fullName>
    </submittedName>
</protein>
<keyword evidence="6" id="KW-0630">Potassium</keyword>
<dbReference type="Proteomes" id="UP001379235">
    <property type="component" value="Unassembled WGS sequence"/>
</dbReference>
<dbReference type="SUPFAM" id="SSF51735">
    <property type="entry name" value="NAD(P)-binding Rossmann-fold domains"/>
    <property type="match status" value="1"/>
</dbReference>
<feature type="transmembrane region" description="Helical" evidence="10">
    <location>
        <begin position="131"/>
        <end position="150"/>
    </location>
</feature>
<feature type="transmembrane region" description="Helical" evidence="10">
    <location>
        <begin position="197"/>
        <end position="218"/>
    </location>
</feature>
<evidence type="ECO:0000256" key="2">
    <source>
        <dbReference type="ARBA" id="ARBA00022448"/>
    </source>
</evidence>
<dbReference type="InterPro" id="IPR003148">
    <property type="entry name" value="RCK_N"/>
</dbReference>
<feature type="transmembrane region" description="Helical" evidence="10">
    <location>
        <begin position="75"/>
        <end position="93"/>
    </location>
</feature>
<name>A0ABU8S6X1_9SPHN</name>
<evidence type="ECO:0000256" key="9">
    <source>
        <dbReference type="ARBA" id="ARBA00023136"/>
    </source>
</evidence>
<evidence type="ECO:0000256" key="1">
    <source>
        <dbReference type="ARBA" id="ARBA00004141"/>
    </source>
</evidence>
<dbReference type="PROSITE" id="PS51201">
    <property type="entry name" value="RCK_N"/>
    <property type="match status" value="1"/>
</dbReference>
<accession>A0ABU8S6X1</accession>
<dbReference type="PANTHER" id="PTHR46157:SF4">
    <property type="entry name" value="K(+) EFFLUX ANTIPORTER 3, CHLOROPLASTIC"/>
    <property type="match status" value="1"/>
</dbReference>
<keyword evidence="9 10" id="KW-0472">Membrane</keyword>
<dbReference type="RefSeq" id="WP_339965922.1">
    <property type="nucleotide sequence ID" value="NZ_JBBHJY010000002.1"/>
</dbReference>
<dbReference type="Pfam" id="PF02254">
    <property type="entry name" value="TrkA_N"/>
    <property type="match status" value="1"/>
</dbReference>
<dbReference type="InterPro" id="IPR038770">
    <property type="entry name" value="Na+/solute_symporter_sf"/>
</dbReference>
<keyword evidence="7 10" id="KW-1133">Transmembrane helix</keyword>
<dbReference type="InterPro" id="IPR036291">
    <property type="entry name" value="NAD(P)-bd_dom_sf"/>
</dbReference>
<evidence type="ECO:0000256" key="5">
    <source>
        <dbReference type="ARBA" id="ARBA00022692"/>
    </source>
</evidence>
<dbReference type="Gene3D" id="3.40.50.720">
    <property type="entry name" value="NAD(P)-binding Rossmann-like Domain"/>
    <property type="match status" value="1"/>
</dbReference>
<keyword evidence="3" id="KW-0050">Antiport</keyword>
<evidence type="ECO:0000313" key="13">
    <source>
        <dbReference type="Proteomes" id="UP001379235"/>
    </source>
</evidence>
<dbReference type="PANTHER" id="PTHR46157">
    <property type="entry name" value="K(+) EFFLUX ANTIPORTER 3, CHLOROPLASTIC"/>
    <property type="match status" value="1"/>
</dbReference>
<dbReference type="EMBL" id="JBBHJY010000002">
    <property type="protein sequence ID" value="MEJ6009708.1"/>
    <property type="molecule type" value="Genomic_DNA"/>
</dbReference>
<dbReference type="InterPro" id="IPR006153">
    <property type="entry name" value="Cation/H_exchanger_TM"/>
</dbReference>
<feature type="transmembrane region" description="Helical" evidence="10">
    <location>
        <begin position="308"/>
        <end position="330"/>
    </location>
</feature>
<dbReference type="Pfam" id="PF00999">
    <property type="entry name" value="Na_H_Exchanger"/>
    <property type="match status" value="1"/>
</dbReference>
<feature type="domain" description="RCK N-terminal" evidence="11">
    <location>
        <begin position="412"/>
        <end position="529"/>
    </location>
</feature>
<sequence length="591" mass="62156">MASPIEFAPNTPLGDALVILGAAGLVIPLFARFRITPVIGFILVGMLVGPFGLGAKVEDIPWLSYVTISDPGGLAPWAEFGIVMLLFSVGLELSFGRLWTMRRLVFGLGALELIIGALLIGAVLFAMGNSLATGLALGLALALSSTALVLKITDTRTPVGRAALSMLLFEDIALVPIIFLLGAMGSGGEGADIWRTLMIGGLTVGALMVGGRLFLPILFAQAARTKSPELFLAASLLVVIVAALATAASGLSPIVGALIAGLLIAETDYAGEVESMTEPFKGLALGVFLITVGMSLDLDQVWNRIWEVTLAVVAVLGIKAVVTGTILRMMGARTGMSTETGILMASPSETTLIVLGTATSVGLINSDAAQFWQIVTALGLTITPLLAKLGKRLGRRIDRAAPATEDSADDTVPRAIIIGFGRVGRMVADMLRNHDKPFIALDADADIIAQGARDGYPVVFGDAARGGVLSHLHVDRASAVILTMDEPYSMQRLVRNLRGQYPDLPIIARARDASHAALLYKAGASHAVPETLESSLQLSEAVLVDLGVPMGFVIASIHEKRDEFRAQIMVEGGLDEKPKLKSASMRERVAE</sequence>
<evidence type="ECO:0000256" key="6">
    <source>
        <dbReference type="ARBA" id="ARBA00022958"/>
    </source>
</evidence>
<feature type="transmembrane region" description="Helical" evidence="10">
    <location>
        <begin position="162"/>
        <end position="185"/>
    </location>
</feature>
<evidence type="ECO:0000259" key="11">
    <source>
        <dbReference type="PROSITE" id="PS51201"/>
    </source>
</evidence>
<evidence type="ECO:0000256" key="8">
    <source>
        <dbReference type="ARBA" id="ARBA00023065"/>
    </source>
</evidence>
<feature type="transmembrane region" description="Helical" evidence="10">
    <location>
        <begin position="230"/>
        <end position="248"/>
    </location>
</feature>
<evidence type="ECO:0000256" key="7">
    <source>
        <dbReference type="ARBA" id="ARBA00022989"/>
    </source>
</evidence>
<keyword evidence="5 10" id="KW-0812">Transmembrane</keyword>
<feature type="transmembrane region" description="Helical" evidence="10">
    <location>
        <begin position="283"/>
        <end position="302"/>
    </location>
</feature>
<feature type="transmembrane region" description="Helical" evidence="10">
    <location>
        <begin position="12"/>
        <end position="31"/>
    </location>
</feature>
<proteinExistence type="predicted"/>
<comment type="subcellular location">
    <subcellularLocation>
        <location evidence="1">Membrane</location>
        <topology evidence="1">Multi-pass membrane protein</topology>
    </subcellularLocation>
</comment>
<keyword evidence="2" id="KW-0813">Transport</keyword>
<keyword evidence="8" id="KW-0406">Ion transport</keyword>
<gene>
    <name evidence="12" type="ORF">WG900_07235</name>
</gene>
<reference evidence="12 13" key="1">
    <citation type="submission" date="2024-03" db="EMBL/GenBank/DDBJ databases">
        <authorList>
            <person name="Jo J.-H."/>
        </authorList>
    </citation>
    <scope>NUCLEOTIDE SEQUENCE [LARGE SCALE GENOMIC DNA]</scope>
    <source>
        <strain evidence="12 13">AS3R-12</strain>
    </source>
</reference>
<evidence type="ECO:0000256" key="10">
    <source>
        <dbReference type="SAM" id="Phobius"/>
    </source>
</evidence>
<keyword evidence="4" id="KW-0633">Potassium transport</keyword>
<evidence type="ECO:0000313" key="12">
    <source>
        <dbReference type="EMBL" id="MEJ6009708.1"/>
    </source>
</evidence>
<organism evidence="12 13">
    <name type="scientific">Novosphingobium aquae</name>
    <dbReference type="NCBI Taxonomy" id="3133435"/>
    <lineage>
        <taxon>Bacteria</taxon>
        <taxon>Pseudomonadati</taxon>
        <taxon>Pseudomonadota</taxon>
        <taxon>Alphaproteobacteria</taxon>
        <taxon>Sphingomonadales</taxon>
        <taxon>Sphingomonadaceae</taxon>
        <taxon>Novosphingobium</taxon>
    </lineage>
</organism>
<keyword evidence="13" id="KW-1185">Reference proteome</keyword>
<dbReference type="Gene3D" id="1.20.1530.20">
    <property type="match status" value="1"/>
</dbReference>
<feature type="transmembrane region" description="Helical" evidence="10">
    <location>
        <begin position="105"/>
        <end position="125"/>
    </location>
</feature>
<evidence type="ECO:0000256" key="3">
    <source>
        <dbReference type="ARBA" id="ARBA00022449"/>
    </source>
</evidence>
<feature type="transmembrane region" description="Helical" evidence="10">
    <location>
        <begin position="38"/>
        <end position="55"/>
    </location>
</feature>
<evidence type="ECO:0000256" key="4">
    <source>
        <dbReference type="ARBA" id="ARBA00022538"/>
    </source>
</evidence>